<dbReference type="RefSeq" id="WP_123202071.1">
    <property type="nucleotide sequence ID" value="NZ_RJMB01000015.1"/>
</dbReference>
<protein>
    <recommendedName>
        <fullName evidence="4">DUF485 domain-containing protein</fullName>
    </recommendedName>
</protein>
<accession>A0A3N0E6Y0</accession>
<evidence type="ECO:0008006" key="4">
    <source>
        <dbReference type="Google" id="ProtNLM"/>
    </source>
</evidence>
<keyword evidence="1" id="KW-1133">Transmembrane helix</keyword>
<dbReference type="OrthoDB" id="5194333at2"/>
<organism evidence="2 3">
    <name type="scientific">Halostreptopolyspora alba</name>
    <dbReference type="NCBI Taxonomy" id="2487137"/>
    <lineage>
        <taxon>Bacteria</taxon>
        <taxon>Bacillati</taxon>
        <taxon>Actinomycetota</taxon>
        <taxon>Actinomycetes</taxon>
        <taxon>Streptosporangiales</taxon>
        <taxon>Nocardiopsidaceae</taxon>
        <taxon>Halostreptopolyspora</taxon>
    </lineage>
</organism>
<sequence>MKPSRRVRVTSPQTRIALARRHRPGQHLLPLPAPADVAGARAAFRRQRRLALATMSGLAATVLGMSGLVAVLPTLDHVGVAGVPLSWLLAGVAPYPLLLALAVLHVRRAERAEDAERAEGGLAVDERRDGR</sequence>
<keyword evidence="1" id="KW-0472">Membrane</keyword>
<keyword evidence="3" id="KW-1185">Reference proteome</keyword>
<evidence type="ECO:0000313" key="3">
    <source>
        <dbReference type="Proteomes" id="UP000269198"/>
    </source>
</evidence>
<reference evidence="2 3" key="1">
    <citation type="submission" date="2018-11" db="EMBL/GenBank/DDBJ databases">
        <title>The genome draft of YIM 96095.</title>
        <authorList>
            <person name="Tang S.-K."/>
            <person name="Chunyu W.-X."/>
            <person name="Feng Y.-Z."/>
        </authorList>
    </citation>
    <scope>NUCLEOTIDE SEQUENCE [LARGE SCALE GENOMIC DNA]</scope>
    <source>
        <strain evidence="2 3">YIM 96095</strain>
    </source>
</reference>
<dbReference type="AlphaFoldDB" id="A0A3N0E6Y0"/>
<feature type="transmembrane region" description="Helical" evidence="1">
    <location>
        <begin position="84"/>
        <end position="104"/>
    </location>
</feature>
<dbReference type="EMBL" id="RJMB01000015">
    <property type="protein sequence ID" value="RNL83611.1"/>
    <property type="molecule type" value="Genomic_DNA"/>
</dbReference>
<name>A0A3N0E6Y0_9ACTN</name>
<gene>
    <name evidence="2" type="ORF">EFW17_15280</name>
</gene>
<comment type="caution">
    <text evidence="2">The sequence shown here is derived from an EMBL/GenBank/DDBJ whole genome shotgun (WGS) entry which is preliminary data.</text>
</comment>
<feature type="transmembrane region" description="Helical" evidence="1">
    <location>
        <begin position="50"/>
        <end position="72"/>
    </location>
</feature>
<evidence type="ECO:0000256" key="1">
    <source>
        <dbReference type="SAM" id="Phobius"/>
    </source>
</evidence>
<proteinExistence type="predicted"/>
<keyword evidence="1" id="KW-0812">Transmembrane</keyword>
<evidence type="ECO:0000313" key="2">
    <source>
        <dbReference type="EMBL" id="RNL83611.1"/>
    </source>
</evidence>
<dbReference type="Proteomes" id="UP000269198">
    <property type="component" value="Unassembled WGS sequence"/>
</dbReference>